<feature type="compositionally biased region" description="Low complexity" evidence="2">
    <location>
        <begin position="169"/>
        <end position="198"/>
    </location>
</feature>
<feature type="region of interest" description="Disordered" evidence="2">
    <location>
        <begin position="137"/>
        <end position="245"/>
    </location>
</feature>
<feature type="region of interest" description="Disordered" evidence="2">
    <location>
        <begin position="551"/>
        <end position="600"/>
    </location>
</feature>
<evidence type="ECO:0000313" key="4">
    <source>
        <dbReference type="Proteomes" id="UP001187346"/>
    </source>
</evidence>
<keyword evidence="4" id="KW-1185">Reference proteome</keyword>
<evidence type="ECO:0000256" key="1">
    <source>
        <dbReference type="SAM" id="Coils"/>
    </source>
</evidence>
<feature type="compositionally biased region" description="Pro residues" evidence="2">
    <location>
        <begin position="1568"/>
        <end position="1584"/>
    </location>
</feature>
<name>A0ABU4FTG4_9ACTN</name>
<evidence type="ECO:0000313" key="3">
    <source>
        <dbReference type="EMBL" id="MDV7223906.1"/>
    </source>
</evidence>
<reference evidence="3 4" key="1">
    <citation type="submission" date="2023-10" db="EMBL/GenBank/DDBJ databases">
        <title>Characterization of rhizosphere-enriched actinobacteria from wheat plants lab-grown on chernevaya soil.</title>
        <authorList>
            <person name="Tikhonova E.N."/>
            <person name="Konopkin A."/>
            <person name="Kravchenko I.K."/>
        </authorList>
    </citation>
    <scope>NUCLEOTIDE SEQUENCE [LARGE SCALE GENOMIC DNA]</scope>
    <source>
        <strain evidence="3 4">RR29</strain>
    </source>
</reference>
<keyword evidence="1" id="KW-0175">Coiled coil</keyword>
<feature type="region of interest" description="Disordered" evidence="2">
    <location>
        <begin position="1218"/>
        <end position="1240"/>
    </location>
</feature>
<feature type="non-terminal residue" evidence="3">
    <location>
        <position position="1594"/>
    </location>
</feature>
<evidence type="ECO:0008006" key="5">
    <source>
        <dbReference type="Google" id="ProtNLM"/>
    </source>
</evidence>
<feature type="coiled-coil region" evidence="1">
    <location>
        <begin position="18"/>
        <end position="45"/>
    </location>
</feature>
<gene>
    <name evidence="3" type="ORF">R5A26_49125</name>
</gene>
<feature type="compositionally biased region" description="Polar residues" evidence="2">
    <location>
        <begin position="137"/>
        <end position="154"/>
    </location>
</feature>
<dbReference type="EMBL" id="JAWMAJ010000393">
    <property type="protein sequence ID" value="MDV7223906.1"/>
    <property type="molecule type" value="Genomic_DNA"/>
</dbReference>
<feature type="region of interest" description="Disordered" evidence="2">
    <location>
        <begin position="1558"/>
        <end position="1594"/>
    </location>
</feature>
<feature type="non-terminal residue" evidence="3">
    <location>
        <position position="1"/>
    </location>
</feature>
<feature type="compositionally biased region" description="Low complexity" evidence="2">
    <location>
        <begin position="233"/>
        <end position="245"/>
    </location>
</feature>
<sequence>PAADVADDPGVRATVPAITAAEESIQQVTEQLKADRAALETAQETVVNGPGDIRRAEQVHKKAVEKTRQDRNALLVEEENLRVAREREAVAEAGVTEARTEADRQERQVVDTVAAQVRAGDNLVAATDALQGLSAAVQNSAPTPEQSLRTTFATTPPRWPAPDVPAAPLPAGGQTHTPAPATATTGTNPTTPAPTTSKRPPKKSAPPKSGTSGGKNTGTDKNTSKSKAARVQPSRPRATPTAAALSPYVTPNGRAVVTPGDGNCLLYAVIGSAPHLVRTRLQQADPVLAPRTAAWLARPDEVRQTLTTLAADPETDNLATDHLEVVQQGLRNLVLARLVAAGDGSRPLPPQVLGQLRGVLADGFAGTVRNMADTDVDNGLARYGIQGMTQAEDLDPADLQARYLQAVSTPGAPPAPAGNPPSNRQLFAYLRAVDALPTLTDMTPDERRSLLIAGYHRSTAPLTAYEAGELGHAVSNWSTEWENPLGDTFLPLLADTLDVPIHVFQPVSDPLAGATATVAPQGIVLRYGPTTNTPALEVHYTGLNHYSASNAGLPTLTPPNAPRGPEDANSLQPNGRYRPAPFRDAADDRPASRVADPAPKDSWFGLRPYARAAVHSTERFDAHADQSNAPRPGVLSGATTLVRTHIRRIQAPNGTWVRDYTLNLPVTTTDPARTRQLQDRITGLLDTHFNSGLALPSSGDQLHINLNLVDDPAHPEAITLTNTSDPARADQLHLDMGHSDEDLLHEVLHYLGLPDEQRDNDFLLRNHPNSTTVHTTGLMATTQTPVHIPHRYLRTIENVTASGPQLHDHTGQDETTPALDPDTTPIPADTAPTWPTSNAPVAAPSSTYVLAYGSQLDGNVGLVFLEPLSAAVVNGLHQQVMTALGLQAAPDTHPVREQLRTVASAEAVVLNLPYLRGSLGFRITLRVDGRDRDVDLRMRLANPVAAARYGQAEGAERDVRVERRGIGSQESVSSEASGNIRTLMLPWTALFPVSRAIPVRGVDVALTLALTLNQLSSTASVTTVVQSTTAQRSNEPSEPYDFTALWDVRLDTPALAAPVTWGATQAHGPVTFWFPQHLARDEEGELPPAAGLDVLPVWGVDTVAEPGRLLAEALQHFDAQLRTLDRDSLAELETFLSEPLLRGTLPMQRDRGVFSPVLLDGSGRAVGMFQLLTDVEVGEPLRRSVPGKINLESHLMQVVKIDAQSRFSSGVSLSGSVGPAFTGDHTEGHPDASRRPGGGLLGRVSVQAATNGALTQSGSAALMHAVRTNRSHLLAPAQVHHTLVLHLPGGGRRTFEPGDWPRGMHLRVLTAEDAQGHAPSEDELRLLPAELEHLRAIGTTATPLEVQGTEPLFVHAENWLRREGFLPGDTTARNRVLPDEALVQAQLNNLRRFEQTRSQVGQRAAADAMVDGGHSLFLEIPTVSGTRRVRLVLSAVRGAGGSTHTTVLPDVQGIGLSSLSTVATDQNGSQYGASYGGGGSFGLPVRDGAWTVGGTGDHVRSHQVQHDNSAQLSLGHDQQFIGSGAGQRSEVFEVPADLALDLYEGPGEEPLVRFAHETVQQPYVPHGAPQPGPNDPPPPPPPDRVPGALRLSVP</sequence>
<feature type="compositionally biased region" description="Pro residues" evidence="2">
    <location>
        <begin position="157"/>
        <end position="168"/>
    </location>
</feature>
<proteinExistence type="predicted"/>
<accession>A0ABU4FTG4</accession>
<feature type="compositionally biased region" description="Basic and acidic residues" evidence="2">
    <location>
        <begin position="1224"/>
        <end position="1234"/>
    </location>
</feature>
<protein>
    <recommendedName>
        <fullName evidence="5">OTU domain-containing protein</fullName>
    </recommendedName>
</protein>
<comment type="caution">
    <text evidence="3">The sequence shown here is derived from an EMBL/GenBank/DDBJ whole genome shotgun (WGS) entry which is preliminary data.</text>
</comment>
<organism evidence="3 4">
    <name type="scientific">Streptomyces prunicolor</name>
    <dbReference type="NCBI Taxonomy" id="67348"/>
    <lineage>
        <taxon>Bacteria</taxon>
        <taxon>Bacillati</taxon>
        <taxon>Actinomycetota</taxon>
        <taxon>Actinomycetes</taxon>
        <taxon>Kitasatosporales</taxon>
        <taxon>Streptomycetaceae</taxon>
        <taxon>Streptomyces</taxon>
    </lineage>
</organism>
<feature type="compositionally biased region" description="Low complexity" evidence="2">
    <location>
        <begin position="815"/>
        <end position="824"/>
    </location>
</feature>
<dbReference type="Proteomes" id="UP001187346">
    <property type="component" value="Unassembled WGS sequence"/>
</dbReference>
<evidence type="ECO:0000256" key="2">
    <source>
        <dbReference type="SAM" id="MobiDB-lite"/>
    </source>
</evidence>
<feature type="region of interest" description="Disordered" evidence="2">
    <location>
        <begin position="803"/>
        <end position="824"/>
    </location>
</feature>